<dbReference type="AlphaFoldDB" id="A0A8X6P639"/>
<protein>
    <submittedName>
        <fullName evidence="1">Uncharacterized protein</fullName>
    </submittedName>
</protein>
<evidence type="ECO:0000313" key="2">
    <source>
        <dbReference type="Proteomes" id="UP000887013"/>
    </source>
</evidence>
<organism evidence="1 2">
    <name type="scientific">Nephila pilipes</name>
    <name type="common">Giant wood spider</name>
    <name type="synonym">Nephila maculata</name>
    <dbReference type="NCBI Taxonomy" id="299642"/>
    <lineage>
        <taxon>Eukaryota</taxon>
        <taxon>Metazoa</taxon>
        <taxon>Ecdysozoa</taxon>
        <taxon>Arthropoda</taxon>
        <taxon>Chelicerata</taxon>
        <taxon>Arachnida</taxon>
        <taxon>Araneae</taxon>
        <taxon>Araneomorphae</taxon>
        <taxon>Entelegynae</taxon>
        <taxon>Araneoidea</taxon>
        <taxon>Nephilidae</taxon>
        <taxon>Nephila</taxon>
    </lineage>
</organism>
<name>A0A8X6P639_NEPPI</name>
<accession>A0A8X6P639</accession>
<proteinExistence type="predicted"/>
<gene>
    <name evidence="1" type="ORF">NPIL_79921</name>
</gene>
<keyword evidence="2" id="KW-1185">Reference proteome</keyword>
<dbReference type="EMBL" id="BMAW01017307">
    <property type="protein sequence ID" value="GFT53261.1"/>
    <property type="molecule type" value="Genomic_DNA"/>
</dbReference>
<dbReference type="Proteomes" id="UP000887013">
    <property type="component" value="Unassembled WGS sequence"/>
</dbReference>
<reference evidence="1" key="1">
    <citation type="submission" date="2020-08" db="EMBL/GenBank/DDBJ databases">
        <title>Multicomponent nature underlies the extraordinary mechanical properties of spider dragline silk.</title>
        <authorList>
            <person name="Kono N."/>
            <person name="Nakamura H."/>
            <person name="Mori M."/>
            <person name="Yoshida Y."/>
            <person name="Ohtoshi R."/>
            <person name="Malay A.D."/>
            <person name="Moran D.A.P."/>
            <person name="Tomita M."/>
            <person name="Numata K."/>
            <person name="Arakawa K."/>
        </authorList>
    </citation>
    <scope>NUCLEOTIDE SEQUENCE</scope>
</reference>
<comment type="caution">
    <text evidence="1">The sequence shown here is derived from an EMBL/GenBank/DDBJ whole genome shotgun (WGS) entry which is preliminary data.</text>
</comment>
<evidence type="ECO:0000313" key="1">
    <source>
        <dbReference type="EMBL" id="GFT53261.1"/>
    </source>
</evidence>
<sequence>MLSNWISNGSKHLLQPIGVKSHPCARLLTALGLKGSLFVVVGPLGVGTMPWSTNVGRFRSKFFGSCFSHKTLIEFHMDQ</sequence>